<dbReference type="EMBL" id="JBHTKN010000005">
    <property type="protein sequence ID" value="MFD1042400.1"/>
    <property type="molecule type" value="Genomic_DNA"/>
</dbReference>
<name>A0ABW3M061_9GAMM</name>
<organism evidence="1 2">
    <name type="scientific">Pseudoxanthomonas kaohsiungensis</name>
    <dbReference type="NCBI Taxonomy" id="283923"/>
    <lineage>
        <taxon>Bacteria</taxon>
        <taxon>Pseudomonadati</taxon>
        <taxon>Pseudomonadota</taxon>
        <taxon>Gammaproteobacteria</taxon>
        <taxon>Lysobacterales</taxon>
        <taxon>Lysobacteraceae</taxon>
        <taxon>Pseudoxanthomonas</taxon>
    </lineage>
</organism>
<accession>A0ABW3M061</accession>
<comment type="caution">
    <text evidence="1">The sequence shown here is derived from an EMBL/GenBank/DDBJ whole genome shotgun (WGS) entry which is preliminary data.</text>
</comment>
<dbReference type="RefSeq" id="WP_162375956.1">
    <property type="nucleotide sequence ID" value="NZ_JBHTKN010000005.1"/>
</dbReference>
<proteinExistence type="predicted"/>
<protein>
    <submittedName>
        <fullName evidence="1">Uncharacterized protein</fullName>
    </submittedName>
</protein>
<dbReference type="Proteomes" id="UP001597033">
    <property type="component" value="Unassembled WGS sequence"/>
</dbReference>
<gene>
    <name evidence="1" type="ORF">ACFQ2N_08560</name>
</gene>
<evidence type="ECO:0000313" key="1">
    <source>
        <dbReference type="EMBL" id="MFD1042400.1"/>
    </source>
</evidence>
<dbReference type="PROSITE" id="PS51257">
    <property type="entry name" value="PROKAR_LIPOPROTEIN"/>
    <property type="match status" value="1"/>
</dbReference>
<evidence type="ECO:0000313" key="2">
    <source>
        <dbReference type="Proteomes" id="UP001597033"/>
    </source>
</evidence>
<reference evidence="2" key="1">
    <citation type="journal article" date="2019" name="Int. J. Syst. Evol. Microbiol.">
        <title>The Global Catalogue of Microorganisms (GCM) 10K type strain sequencing project: providing services to taxonomists for standard genome sequencing and annotation.</title>
        <authorList>
            <consortium name="The Broad Institute Genomics Platform"/>
            <consortium name="The Broad Institute Genome Sequencing Center for Infectious Disease"/>
            <person name="Wu L."/>
            <person name="Ma J."/>
        </authorList>
    </citation>
    <scope>NUCLEOTIDE SEQUENCE [LARGE SCALE GENOMIC DNA]</scope>
    <source>
        <strain evidence="2">CCUG 55854</strain>
    </source>
</reference>
<keyword evidence="2" id="KW-1185">Reference proteome</keyword>
<sequence>METSRTLLALGVTIALLGGCKKQEDAAPAAAEPVAAATAEPAPSVPAPAAAEAAAPAAAAPGTRFDLAALPVSTAALPAWPYLVPPAGYEFDDANRLQERTKDLARIPVWTGGQLLWVEGRVFSDGIENADGKTFSRFELAKGLRQQIEALGGVRVSERSYARDFYAANEKALDDFRQEFDDLQDAYWYDKDVDTYAIRRADGVVWVVLQTRNEDAAVLVAEGPAPTAD</sequence>